<gene>
    <name evidence="3" type="ORF">EI983_10330</name>
</gene>
<dbReference type="RefSeq" id="WP_157707333.1">
    <property type="nucleotide sequence ID" value="NZ_CP034348.1"/>
</dbReference>
<dbReference type="Pfam" id="PF01323">
    <property type="entry name" value="DSBA"/>
    <property type="match status" value="1"/>
</dbReference>
<dbReference type="CDD" id="cd03023">
    <property type="entry name" value="DsbA_Com1_like"/>
    <property type="match status" value="1"/>
</dbReference>
<dbReference type="Pfam" id="PF18312">
    <property type="entry name" value="ScsC_N"/>
    <property type="match status" value="1"/>
</dbReference>
<dbReference type="KEGG" id="rom:EI983_10330"/>
<proteinExistence type="predicted"/>
<dbReference type="GO" id="GO:0016491">
    <property type="term" value="F:oxidoreductase activity"/>
    <property type="evidence" value="ECO:0007669"/>
    <property type="project" value="InterPro"/>
</dbReference>
<dbReference type="OrthoDB" id="9780147at2"/>
<organism evidence="3 4">
    <name type="scientific">Roseovarius faecimaris</name>
    <dbReference type="NCBI Taxonomy" id="2494550"/>
    <lineage>
        <taxon>Bacteria</taxon>
        <taxon>Pseudomonadati</taxon>
        <taxon>Pseudomonadota</taxon>
        <taxon>Alphaproteobacteria</taxon>
        <taxon>Rhodobacterales</taxon>
        <taxon>Roseobacteraceae</taxon>
        <taxon>Roseovarius</taxon>
    </lineage>
</organism>
<evidence type="ECO:0000256" key="1">
    <source>
        <dbReference type="SAM" id="SignalP"/>
    </source>
</evidence>
<feature type="chain" id="PRO_5026023237" evidence="1">
    <location>
        <begin position="22"/>
        <end position="249"/>
    </location>
</feature>
<dbReference type="PROSITE" id="PS51352">
    <property type="entry name" value="THIOREDOXIN_2"/>
    <property type="match status" value="1"/>
</dbReference>
<dbReference type="InterPro" id="IPR041205">
    <property type="entry name" value="ScsC_N"/>
</dbReference>
<dbReference type="AlphaFoldDB" id="A0A6I6INN2"/>
<name>A0A6I6INN2_9RHOB</name>
<dbReference type="InterPro" id="IPR036249">
    <property type="entry name" value="Thioredoxin-like_sf"/>
</dbReference>
<keyword evidence="1" id="KW-0732">Signal</keyword>
<accession>A0A6I6INN2</accession>
<feature type="domain" description="Thioredoxin" evidence="2">
    <location>
        <begin position="61"/>
        <end position="248"/>
    </location>
</feature>
<evidence type="ECO:0000313" key="4">
    <source>
        <dbReference type="Proteomes" id="UP000428330"/>
    </source>
</evidence>
<reference evidence="4" key="1">
    <citation type="submission" date="2018-12" db="EMBL/GenBank/DDBJ databases">
        <title>Complete genome sequence of Roseovarius sp. MME-070.</title>
        <authorList>
            <person name="Nam Y.-D."/>
            <person name="Kang J."/>
            <person name="Chung W.-H."/>
            <person name="Park Y.S."/>
        </authorList>
    </citation>
    <scope>NUCLEOTIDE SEQUENCE [LARGE SCALE GENOMIC DNA]</scope>
    <source>
        <strain evidence="4">MME-070</strain>
    </source>
</reference>
<dbReference type="EMBL" id="CP034348">
    <property type="protein sequence ID" value="QGX98649.1"/>
    <property type="molecule type" value="Genomic_DNA"/>
</dbReference>
<dbReference type="SUPFAM" id="SSF52833">
    <property type="entry name" value="Thioredoxin-like"/>
    <property type="match status" value="1"/>
</dbReference>
<sequence>MTRLTLPALGLCLALPLPALALDLESMSDVERGLFRAEVRAFLLENPEVIMEAVAVLEEREKAAKELADVELVRANLDELLNDGHSWEGGNPDGDLVLVEFIDYRCGYCRRAHNEVEQLIEMDGNIRFIVKEFPILGQESELSSRFAIATHQLAGDEAYKSAHDALITFKGQVNDTSLLRIAETLGLEGQSILDHMQSDAVTKVIAENHSLAGRLQISGTPSFVMGERMLRGYLPLDGMMQIAEAIRAN</sequence>
<evidence type="ECO:0000259" key="2">
    <source>
        <dbReference type="PROSITE" id="PS51352"/>
    </source>
</evidence>
<feature type="signal peptide" evidence="1">
    <location>
        <begin position="1"/>
        <end position="21"/>
    </location>
</feature>
<protein>
    <submittedName>
        <fullName evidence="3">DsbA family protein</fullName>
    </submittedName>
</protein>
<dbReference type="Gene3D" id="3.40.30.10">
    <property type="entry name" value="Glutaredoxin"/>
    <property type="match status" value="1"/>
</dbReference>
<dbReference type="InterPro" id="IPR013766">
    <property type="entry name" value="Thioredoxin_domain"/>
</dbReference>
<dbReference type="InterPro" id="IPR001853">
    <property type="entry name" value="DSBA-like_thioredoxin_dom"/>
</dbReference>
<keyword evidence="4" id="KW-1185">Reference proteome</keyword>
<evidence type="ECO:0000313" key="3">
    <source>
        <dbReference type="EMBL" id="QGX98649.1"/>
    </source>
</evidence>
<dbReference type="Proteomes" id="UP000428330">
    <property type="component" value="Chromosome"/>
</dbReference>